<dbReference type="EMBL" id="JACHIW010000001">
    <property type="protein sequence ID" value="MBB5157018.1"/>
    <property type="molecule type" value="Genomic_DNA"/>
</dbReference>
<dbReference type="Pfam" id="PF13649">
    <property type="entry name" value="Methyltransf_25"/>
    <property type="match status" value="1"/>
</dbReference>
<keyword evidence="3" id="KW-0489">Methyltransferase</keyword>
<comment type="caution">
    <text evidence="3">The sequence shown here is derived from an EMBL/GenBank/DDBJ whole genome shotgun (WGS) entry which is preliminary data.</text>
</comment>
<dbReference type="Gene3D" id="2.20.25.110">
    <property type="entry name" value="S-adenosyl-L-methionine-dependent methyltransferases"/>
    <property type="match status" value="1"/>
</dbReference>
<keyword evidence="1 3" id="KW-0808">Transferase</keyword>
<dbReference type="GO" id="GO:0032259">
    <property type="term" value="P:methylation"/>
    <property type="evidence" value="ECO:0007669"/>
    <property type="project" value="UniProtKB-KW"/>
</dbReference>
<dbReference type="InterPro" id="IPR029063">
    <property type="entry name" value="SAM-dependent_MTases_sf"/>
</dbReference>
<dbReference type="CDD" id="cd02440">
    <property type="entry name" value="AdoMet_MTases"/>
    <property type="match status" value="1"/>
</dbReference>
<evidence type="ECO:0000256" key="1">
    <source>
        <dbReference type="ARBA" id="ARBA00022679"/>
    </source>
</evidence>
<evidence type="ECO:0000313" key="4">
    <source>
        <dbReference type="Proteomes" id="UP000584374"/>
    </source>
</evidence>
<reference evidence="3 4" key="1">
    <citation type="submission" date="2020-08" db="EMBL/GenBank/DDBJ databases">
        <title>Sequencing the genomes of 1000 actinobacteria strains.</title>
        <authorList>
            <person name="Klenk H.-P."/>
        </authorList>
    </citation>
    <scope>NUCLEOTIDE SEQUENCE [LARGE SCALE GENOMIC DNA]</scope>
    <source>
        <strain evidence="3 4">DSM 45584</strain>
    </source>
</reference>
<name>A0A840QEB4_9PSEU</name>
<evidence type="ECO:0000259" key="2">
    <source>
        <dbReference type="Pfam" id="PF13649"/>
    </source>
</evidence>
<dbReference type="InterPro" id="IPR041698">
    <property type="entry name" value="Methyltransf_25"/>
</dbReference>
<dbReference type="Proteomes" id="UP000584374">
    <property type="component" value="Unassembled WGS sequence"/>
</dbReference>
<dbReference type="Gene3D" id="3.40.50.150">
    <property type="entry name" value="Vaccinia Virus protein VP39"/>
    <property type="match status" value="1"/>
</dbReference>
<keyword evidence="4" id="KW-1185">Reference proteome</keyword>
<dbReference type="GO" id="GO:0008168">
    <property type="term" value="F:methyltransferase activity"/>
    <property type="evidence" value="ECO:0007669"/>
    <property type="project" value="UniProtKB-KW"/>
</dbReference>
<dbReference type="SUPFAM" id="SSF53335">
    <property type="entry name" value="S-adenosyl-L-methionine-dependent methyltransferases"/>
    <property type="match status" value="1"/>
</dbReference>
<gene>
    <name evidence="3" type="ORF">BJ970_004552</name>
</gene>
<organism evidence="3 4">
    <name type="scientific">Saccharopolyspora phatthalungensis</name>
    <dbReference type="NCBI Taxonomy" id="664693"/>
    <lineage>
        <taxon>Bacteria</taxon>
        <taxon>Bacillati</taxon>
        <taxon>Actinomycetota</taxon>
        <taxon>Actinomycetes</taxon>
        <taxon>Pseudonocardiales</taxon>
        <taxon>Pseudonocardiaceae</taxon>
        <taxon>Saccharopolyspora</taxon>
    </lineage>
</organism>
<sequence>MSESFEFPGKYYEIIRRDYRNLEEETQFLASYLPDDGHVLDLGCGTGTNLRALRGLGKKYTLLGVDQSQSFIDYANSAGNNNIRYVRGKLDEYETNDQFNLIYSLFVRLNYLRHDQMRAVLNKVSSWLRPDGIFVVDVSYLLQFVENYQPYITAHHKDDRILITRFIRHSLNAHEGNWRHEETMLVREQDGQLSMYENFFDQTVITAPELRRMLQEAGLKVVETFRNFRKDPPFRGGQGSLIFVASKA</sequence>
<protein>
    <submittedName>
        <fullName evidence="3">SAM-dependent methyltransferase</fullName>
    </submittedName>
</protein>
<accession>A0A840QEB4</accession>
<feature type="domain" description="Methyltransferase" evidence="2">
    <location>
        <begin position="39"/>
        <end position="132"/>
    </location>
</feature>
<dbReference type="PANTHER" id="PTHR43861">
    <property type="entry name" value="TRANS-ACONITATE 2-METHYLTRANSFERASE-RELATED"/>
    <property type="match status" value="1"/>
</dbReference>
<dbReference type="AlphaFoldDB" id="A0A840QEB4"/>
<proteinExistence type="predicted"/>
<evidence type="ECO:0000313" key="3">
    <source>
        <dbReference type="EMBL" id="MBB5157018.1"/>
    </source>
</evidence>
<dbReference type="RefSeq" id="WP_184728040.1">
    <property type="nucleotide sequence ID" value="NZ_JACHIW010000001.1"/>
</dbReference>